<feature type="compositionally biased region" description="Low complexity" evidence="1">
    <location>
        <begin position="421"/>
        <end position="430"/>
    </location>
</feature>
<feature type="transmembrane region" description="Helical" evidence="2">
    <location>
        <begin position="801"/>
        <end position="828"/>
    </location>
</feature>
<feature type="transmembrane region" description="Helical" evidence="2">
    <location>
        <begin position="6"/>
        <end position="27"/>
    </location>
</feature>
<feature type="region of interest" description="Disordered" evidence="1">
    <location>
        <begin position="245"/>
        <end position="268"/>
    </location>
</feature>
<dbReference type="EMBL" id="CAIIXF020000010">
    <property type="protein sequence ID" value="CAH1796361.1"/>
    <property type="molecule type" value="Genomic_DNA"/>
</dbReference>
<feature type="region of interest" description="Disordered" evidence="1">
    <location>
        <begin position="734"/>
        <end position="762"/>
    </location>
</feature>
<comment type="caution">
    <text evidence="3">The sequence shown here is derived from an EMBL/GenBank/DDBJ whole genome shotgun (WGS) entry which is preliminary data.</text>
</comment>
<feature type="compositionally biased region" description="Low complexity" evidence="1">
    <location>
        <begin position="734"/>
        <end position="760"/>
    </location>
</feature>
<accession>A0A8J1TUZ5</accession>
<reference evidence="3" key="1">
    <citation type="submission" date="2022-03" db="EMBL/GenBank/DDBJ databases">
        <authorList>
            <person name="Martin C."/>
        </authorList>
    </citation>
    <scope>NUCLEOTIDE SEQUENCE</scope>
</reference>
<keyword evidence="2" id="KW-0812">Transmembrane</keyword>
<sequence>MSVETVLAGVSLGIGIILFPISVGGSIKASYRILRTSALRNRCLPHLILLITSAITSLTIICLEFIPILLLSLGIHIQVLTVLWMFLMPSSKALMFSSMIYIGVERLRRCHAAFMPTSSPLPGLFFIVVSSLSVLTVNIYKIAKMNIEHQFDLRAGVNMTGPVQRDLVLPVDEQHTIMYSITLVALSLIYILAVVYIRRQGKRVDANRTVSTPVCSRPDPNMFYMSSLQRPEIVPRERISSLGTDDMTCPAFSSNGTRLRDDDSETVRKTPVVSLRSSDEEQPSATISYIKVAPSCYSRSSASSHDTYWPKTPRVKKKRRRMAKAKVVPLNSKIKETSDIPKQGLGKIGAALRKLSSVSLFSIDPILEVYTSQEENEIMQKIRLRPLRHTRRSAGNVWHSGERGLSPVYSETTIGTDQINSSHTSTSSTHFTDQVQSAQGSQVTDPTGADQPGDVCYTCGSKTKKYNTRRKRGHKRSKVLNKQTSKTSMRSENSRASNASSCLTSCSDRYGSSRSKEDSGCLDDLHLHNSHVASDRKRSNKHCKVSSISADMEETSFGVGTHAAKQSNDEFIGTWEQLSTDIQNPTLFRRAHSLVNLNPRKLDYSTLSKSFPSENEPPYESHTSHCVVMESCSTQTDDRVGEEKDQIAPFKTPSSKRPVIIKITRPSQASSDTMIKLPSNKLRNISEYHADSVERRLSKVSIELPFSPTHLNRGSCGSASSDVDFYLQSPGSGLFSGRSGSSVRSSRSTRSSKRTMSNTSCTISKKDTMKSIKTSCILMGMFLVLYLPHTIMFAMSEKLSMKAWSIMCPMAVLLEFVAVMLNSYFYVYTNRAVMRRLRPRLRGQ</sequence>
<feature type="compositionally biased region" description="Low complexity" evidence="1">
    <location>
        <begin position="488"/>
        <end position="501"/>
    </location>
</feature>
<dbReference type="Gene3D" id="1.20.1070.10">
    <property type="entry name" value="Rhodopsin 7-helix transmembrane proteins"/>
    <property type="match status" value="1"/>
</dbReference>
<proteinExistence type="predicted"/>
<evidence type="ECO:0000256" key="1">
    <source>
        <dbReference type="SAM" id="MobiDB-lite"/>
    </source>
</evidence>
<feature type="compositionally biased region" description="Basic and acidic residues" evidence="1">
    <location>
        <begin position="258"/>
        <end position="268"/>
    </location>
</feature>
<evidence type="ECO:0000313" key="3">
    <source>
        <dbReference type="EMBL" id="CAH1796361.1"/>
    </source>
</evidence>
<feature type="region of interest" description="Disordered" evidence="1">
    <location>
        <begin position="466"/>
        <end position="505"/>
    </location>
</feature>
<keyword evidence="4" id="KW-1185">Reference proteome</keyword>
<feature type="transmembrane region" description="Helical" evidence="2">
    <location>
        <begin position="177"/>
        <end position="197"/>
    </location>
</feature>
<protein>
    <submittedName>
        <fullName evidence="3">Uncharacterized protein</fullName>
    </submittedName>
</protein>
<evidence type="ECO:0000256" key="2">
    <source>
        <dbReference type="SAM" id="Phobius"/>
    </source>
</evidence>
<feature type="transmembrane region" description="Helical" evidence="2">
    <location>
        <begin position="124"/>
        <end position="143"/>
    </location>
</feature>
<gene>
    <name evidence="3" type="ORF">OFUS_LOCUS20781</name>
</gene>
<feature type="transmembrane region" description="Helical" evidence="2">
    <location>
        <begin position="82"/>
        <end position="104"/>
    </location>
</feature>
<keyword evidence="2" id="KW-0472">Membrane</keyword>
<feature type="compositionally biased region" description="Basic residues" evidence="1">
    <location>
        <begin position="466"/>
        <end position="479"/>
    </location>
</feature>
<keyword evidence="2" id="KW-1133">Transmembrane helix</keyword>
<dbReference type="Proteomes" id="UP000749559">
    <property type="component" value="Unassembled WGS sequence"/>
</dbReference>
<name>A0A8J1TUZ5_OWEFU</name>
<dbReference type="AlphaFoldDB" id="A0A8J1TUZ5"/>
<feature type="transmembrane region" description="Helical" evidence="2">
    <location>
        <begin position="47"/>
        <end position="70"/>
    </location>
</feature>
<organism evidence="3 4">
    <name type="scientific">Owenia fusiformis</name>
    <name type="common">Polychaete worm</name>
    <dbReference type="NCBI Taxonomy" id="6347"/>
    <lineage>
        <taxon>Eukaryota</taxon>
        <taxon>Metazoa</taxon>
        <taxon>Spiralia</taxon>
        <taxon>Lophotrochozoa</taxon>
        <taxon>Annelida</taxon>
        <taxon>Polychaeta</taxon>
        <taxon>Sedentaria</taxon>
        <taxon>Canalipalpata</taxon>
        <taxon>Sabellida</taxon>
        <taxon>Oweniida</taxon>
        <taxon>Oweniidae</taxon>
        <taxon>Owenia</taxon>
    </lineage>
</organism>
<feature type="region of interest" description="Disordered" evidence="1">
    <location>
        <begin position="417"/>
        <end position="454"/>
    </location>
</feature>
<evidence type="ECO:0000313" key="4">
    <source>
        <dbReference type="Proteomes" id="UP000749559"/>
    </source>
</evidence>
<feature type="transmembrane region" description="Helical" evidence="2">
    <location>
        <begin position="775"/>
        <end position="795"/>
    </location>
</feature>
<feature type="compositionally biased region" description="Polar residues" evidence="1">
    <location>
        <begin position="431"/>
        <end position="445"/>
    </location>
</feature>